<organism evidence="1 2">
    <name type="scientific">Aedoeadaptatus acetigenes</name>
    <dbReference type="NCBI Taxonomy" id="2981723"/>
    <lineage>
        <taxon>Bacteria</taxon>
        <taxon>Bacillati</taxon>
        <taxon>Bacillota</taxon>
        <taxon>Tissierellia</taxon>
        <taxon>Tissierellales</taxon>
        <taxon>Peptoniphilaceae</taxon>
        <taxon>Aedoeadaptatus</taxon>
    </lineage>
</organism>
<reference evidence="1 2" key="1">
    <citation type="submission" date="2024-04" db="EMBL/GenBank/DDBJ databases">
        <title>Human intestinal bacterial collection.</title>
        <authorList>
            <person name="Pauvert C."/>
            <person name="Hitch T.C.A."/>
            <person name="Clavel T."/>
        </authorList>
    </citation>
    <scope>NUCLEOTIDE SEQUENCE [LARGE SCALE GENOMIC DNA]</scope>
    <source>
        <strain evidence="1 2">CLA-SR-H026</strain>
    </source>
</reference>
<sequence>MKRYLLLFYDVSRFFIFSNVLSESDKLWVRILCSILLVASAYDFIDHVKEVFRHEQA</sequence>
<proteinExistence type="predicted"/>
<evidence type="ECO:0000313" key="1">
    <source>
        <dbReference type="EMBL" id="MEQ3354373.1"/>
    </source>
</evidence>
<dbReference type="Proteomes" id="UP001481872">
    <property type="component" value="Unassembled WGS sequence"/>
</dbReference>
<gene>
    <name evidence="1" type="ORF">AAA081_08715</name>
</gene>
<keyword evidence="2" id="KW-1185">Reference proteome</keyword>
<comment type="caution">
    <text evidence="1">The sequence shown here is derived from an EMBL/GenBank/DDBJ whole genome shotgun (WGS) entry which is preliminary data.</text>
</comment>
<name>A0ABV1J856_9FIRM</name>
<dbReference type="RefSeq" id="WP_267303897.1">
    <property type="nucleotide sequence ID" value="NZ_JAOQJD010000014.1"/>
</dbReference>
<dbReference type="EMBL" id="JBBNPS010000040">
    <property type="protein sequence ID" value="MEQ3354373.1"/>
    <property type="molecule type" value="Genomic_DNA"/>
</dbReference>
<evidence type="ECO:0000313" key="2">
    <source>
        <dbReference type="Proteomes" id="UP001481872"/>
    </source>
</evidence>
<accession>A0ABV1J856</accession>
<protein>
    <submittedName>
        <fullName evidence="1">Uncharacterized protein</fullName>
    </submittedName>
</protein>